<feature type="region of interest" description="Disordered" evidence="1">
    <location>
        <begin position="106"/>
        <end position="172"/>
    </location>
</feature>
<accession>A0A0L0DNN9</accession>
<protein>
    <submittedName>
        <fullName evidence="2">Uncharacterized protein</fullName>
    </submittedName>
</protein>
<dbReference type="AlphaFoldDB" id="A0A0L0DNN9"/>
<sequence length="202" mass="21667">MRLYERNVAYIRVGKTKMLPLILHVRPADLEWLGMAMVRDELLPLLRPLVAETLAVAEALRPGQLDDALPPRVLVGSLLQATVRWAPAAAETARCELLRLRMGPAARPVASGKRPRAPVGSELPGEEDEDGRARKARKVDEDAPPAAQARAPPGSAPASSSGAAGPSREPLTTSARALVVRVYPVAQDAENPIVMLDMPEKS</sequence>
<dbReference type="RefSeq" id="XP_013761928.1">
    <property type="nucleotide sequence ID" value="XM_013906474.1"/>
</dbReference>
<evidence type="ECO:0000313" key="2">
    <source>
        <dbReference type="EMBL" id="KNC53611.1"/>
    </source>
</evidence>
<dbReference type="EMBL" id="GL349437">
    <property type="protein sequence ID" value="KNC53611.1"/>
    <property type="molecule type" value="Genomic_DNA"/>
</dbReference>
<organism evidence="2 3">
    <name type="scientific">Thecamonas trahens ATCC 50062</name>
    <dbReference type="NCBI Taxonomy" id="461836"/>
    <lineage>
        <taxon>Eukaryota</taxon>
        <taxon>Apusozoa</taxon>
        <taxon>Apusomonadida</taxon>
        <taxon>Apusomonadidae</taxon>
        <taxon>Thecamonas</taxon>
    </lineage>
</organism>
<evidence type="ECO:0000256" key="1">
    <source>
        <dbReference type="SAM" id="MobiDB-lite"/>
    </source>
</evidence>
<keyword evidence="3" id="KW-1185">Reference proteome</keyword>
<name>A0A0L0DNN9_THETB</name>
<proteinExistence type="predicted"/>
<evidence type="ECO:0000313" key="3">
    <source>
        <dbReference type="Proteomes" id="UP000054408"/>
    </source>
</evidence>
<reference evidence="2 3" key="1">
    <citation type="submission" date="2010-05" db="EMBL/GenBank/DDBJ databases">
        <title>The Genome Sequence of Thecamonas trahens ATCC 50062.</title>
        <authorList>
            <consortium name="The Broad Institute Genome Sequencing Platform"/>
            <person name="Russ C."/>
            <person name="Cuomo C."/>
            <person name="Shea T."/>
            <person name="Young S.K."/>
            <person name="Zeng Q."/>
            <person name="Koehrsen M."/>
            <person name="Haas B."/>
            <person name="Borodovsky M."/>
            <person name="Guigo R."/>
            <person name="Alvarado L."/>
            <person name="Berlin A."/>
            <person name="Bochicchio J."/>
            <person name="Borenstein D."/>
            <person name="Chapman S."/>
            <person name="Chen Z."/>
            <person name="Freedman E."/>
            <person name="Gellesch M."/>
            <person name="Goldberg J."/>
            <person name="Griggs A."/>
            <person name="Gujja S."/>
            <person name="Heilman E."/>
            <person name="Heiman D."/>
            <person name="Hepburn T."/>
            <person name="Howarth C."/>
            <person name="Jen D."/>
            <person name="Larson L."/>
            <person name="Mehta T."/>
            <person name="Park D."/>
            <person name="Pearson M."/>
            <person name="Roberts A."/>
            <person name="Saif S."/>
            <person name="Shenoy N."/>
            <person name="Sisk P."/>
            <person name="Stolte C."/>
            <person name="Sykes S."/>
            <person name="Thomson T."/>
            <person name="Walk T."/>
            <person name="White J."/>
            <person name="Yandava C."/>
            <person name="Burger G."/>
            <person name="Gray M.W."/>
            <person name="Holland P.W.H."/>
            <person name="King N."/>
            <person name="Lang F.B.F."/>
            <person name="Roger A.J."/>
            <person name="Ruiz-Trillo I."/>
            <person name="Lander E."/>
            <person name="Nusbaum C."/>
        </authorList>
    </citation>
    <scope>NUCLEOTIDE SEQUENCE [LARGE SCALE GENOMIC DNA]</scope>
    <source>
        <strain evidence="2 3">ATCC 50062</strain>
    </source>
</reference>
<gene>
    <name evidence="2" type="ORF">AMSG_01321</name>
</gene>
<feature type="compositionally biased region" description="Low complexity" evidence="1">
    <location>
        <begin position="144"/>
        <end position="167"/>
    </location>
</feature>
<dbReference type="Proteomes" id="UP000054408">
    <property type="component" value="Unassembled WGS sequence"/>
</dbReference>
<dbReference type="GeneID" id="25561076"/>